<accession>A0AA38F677</accession>
<evidence type="ECO:0000313" key="3">
    <source>
        <dbReference type="Proteomes" id="UP000824469"/>
    </source>
</evidence>
<comment type="caution">
    <text evidence="2">The sequence shown here is derived from an EMBL/GenBank/DDBJ whole genome shotgun (WGS) entry which is preliminary data.</text>
</comment>
<keyword evidence="3" id="KW-1185">Reference proteome</keyword>
<name>A0AA38F677_TAXCH</name>
<feature type="compositionally biased region" description="Basic residues" evidence="1">
    <location>
        <begin position="19"/>
        <end position="30"/>
    </location>
</feature>
<reference evidence="2 3" key="1">
    <citation type="journal article" date="2021" name="Nat. Plants">
        <title>The Taxus genome provides insights into paclitaxel biosynthesis.</title>
        <authorList>
            <person name="Xiong X."/>
            <person name="Gou J."/>
            <person name="Liao Q."/>
            <person name="Li Y."/>
            <person name="Zhou Q."/>
            <person name="Bi G."/>
            <person name="Li C."/>
            <person name="Du R."/>
            <person name="Wang X."/>
            <person name="Sun T."/>
            <person name="Guo L."/>
            <person name="Liang H."/>
            <person name="Lu P."/>
            <person name="Wu Y."/>
            <person name="Zhang Z."/>
            <person name="Ro D.K."/>
            <person name="Shang Y."/>
            <person name="Huang S."/>
            <person name="Yan J."/>
        </authorList>
    </citation>
    <scope>NUCLEOTIDE SEQUENCE [LARGE SCALE GENOMIC DNA]</scope>
    <source>
        <strain evidence="2">Ta-2019</strain>
    </source>
</reference>
<gene>
    <name evidence="2" type="ORF">KI387_035110</name>
</gene>
<feature type="compositionally biased region" description="Basic and acidic residues" evidence="1">
    <location>
        <begin position="1"/>
        <end position="18"/>
    </location>
</feature>
<proteinExistence type="predicted"/>
<sequence>MEAGDAPRSDAERCEPVRHSARGVRQRGPSRRHKHGLWAVECTSVAAVVERSVRLWRALGHLRARGAGLRAFHPTRLETRTKESNMCASRRVWKPARRKEADWREPLFGVHRRPTLIFCEGFECEHTCWDPKDGELCLSRAKPEETLVEARSDTDVQIVRLTW</sequence>
<evidence type="ECO:0000256" key="1">
    <source>
        <dbReference type="SAM" id="MobiDB-lite"/>
    </source>
</evidence>
<feature type="region of interest" description="Disordered" evidence="1">
    <location>
        <begin position="1"/>
        <end position="30"/>
    </location>
</feature>
<dbReference type="EMBL" id="JAHRHJ020003813">
    <property type="protein sequence ID" value="KAH9290993.1"/>
    <property type="molecule type" value="Genomic_DNA"/>
</dbReference>
<evidence type="ECO:0000313" key="2">
    <source>
        <dbReference type="EMBL" id="KAH9290993.1"/>
    </source>
</evidence>
<dbReference type="AlphaFoldDB" id="A0AA38F677"/>
<feature type="non-terminal residue" evidence="2">
    <location>
        <position position="163"/>
    </location>
</feature>
<organism evidence="2 3">
    <name type="scientific">Taxus chinensis</name>
    <name type="common">Chinese yew</name>
    <name type="synonym">Taxus wallichiana var. chinensis</name>
    <dbReference type="NCBI Taxonomy" id="29808"/>
    <lineage>
        <taxon>Eukaryota</taxon>
        <taxon>Viridiplantae</taxon>
        <taxon>Streptophyta</taxon>
        <taxon>Embryophyta</taxon>
        <taxon>Tracheophyta</taxon>
        <taxon>Spermatophyta</taxon>
        <taxon>Pinopsida</taxon>
        <taxon>Pinidae</taxon>
        <taxon>Conifers II</taxon>
        <taxon>Cupressales</taxon>
        <taxon>Taxaceae</taxon>
        <taxon>Taxus</taxon>
    </lineage>
</organism>
<dbReference type="Proteomes" id="UP000824469">
    <property type="component" value="Unassembled WGS sequence"/>
</dbReference>
<protein>
    <submittedName>
        <fullName evidence="2">Uncharacterized protein</fullName>
    </submittedName>
</protein>